<gene>
    <name evidence="2" type="ORF">H9Q10_08125</name>
</gene>
<dbReference type="PROSITE" id="PS51257">
    <property type="entry name" value="PROKAR_LIPOPROTEIN"/>
    <property type="match status" value="1"/>
</dbReference>
<keyword evidence="3" id="KW-1185">Reference proteome</keyword>
<keyword evidence="1" id="KW-0812">Transmembrane</keyword>
<dbReference type="EMBL" id="JACSGR010000006">
    <property type="protein sequence ID" value="MBH5329632.1"/>
    <property type="molecule type" value="Genomic_DNA"/>
</dbReference>
<proteinExistence type="predicted"/>
<dbReference type="RefSeq" id="WP_197903471.1">
    <property type="nucleotide sequence ID" value="NZ_JACSGR010000006.1"/>
</dbReference>
<accession>A0ABS0NBF4</accession>
<evidence type="ECO:0008006" key="4">
    <source>
        <dbReference type="Google" id="ProtNLM"/>
    </source>
</evidence>
<keyword evidence="1" id="KW-0472">Membrane</keyword>
<comment type="caution">
    <text evidence="2">The sequence shown here is derived from an EMBL/GenBank/DDBJ whole genome shotgun (WGS) entry which is preliminary data.</text>
</comment>
<feature type="transmembrane region" description="Helical" evidence="1">
    <location>
        <begin position="37"/>
        <end position="58"/>
    </location>
</feature>
<evidence type="ECO:0000313" key="3">
    <source>
        <dbReference type="Proteomes" id="UP000768471"/>
    </source>
</evidence>
<feature type="transmembrane region" description="Helical" evidence="1">
    <location>
        <begin position="89"/>
        <end position="109"/>
    </location>
</feature>
<name>A0ABS0NBF4_9NEIS</name>
<protein>
    <recommendedName>
        <fullName evidence="4">SPW repeat-containing protein</fullName>
    </recommendedName>
</protein>
<sequence>MMKPPASKALNYLTYTGIGCMAAALLIGWLTDFSFSAWLGIPWAIFTFVGVTVLMPGVPKIWQRMPAGALWFATIPLGFGAALSPNLMIPFAVAGAIYAANTMLFLWILEAVSN</sequence>
<reference evidence="2 3" key="1">
    <citation type="submission" date="2020-09" db="EMBL/GenBank/DDBJ databases">
        <title>Eikenella S3660 sp. nov., isolated from a throat swab.</title>
        <authorList>
            <person name="Buhl M."/>
        </authorList>
    </citation>
    <scope>NUCLEOTIDE SEQUENCE [LARGE SCALE GENOMIC DNA]</scope>
    <source>
        <strain evidence="2 3">S3360</strain>
    </source>
</reference>
<feature type="transmembrane region" description="Helical" evidence="1">
    <location>
        <begin position="12"/>
        <end position="31"/>
    </location>
</feature>
<keyword evidence="1" id="KW-1133">Transmembrane helix</keyword>
<evidence type="ECO:0000313" key="2">
    <source>
        <dbReference type="EMBL" id="MBH5329632.1"/>
    </source>
</evidence>
<dbReference type="Proteomes" id="UP000768471">
    <property type="component" value="Unassembled WGS sequence"/>
</dbReference>
<organism evidence="2 3">
    <name type="scientific">Eikenella glucosivorans</name>
    <dbReference type="NCBI Taxonomy" id="2766967"/>
    <lineage>
        <taxon>Bacteria</taxon>
        <taxon>Pseudomonadati</taxon>
        <taxon>Pseudomonadota</taxon>
        <taxon>Betaproteobacteria</taxon>
        <taxon>Neisseriales</taxon>
        <taxon>Neisseriaceae</taxon>
        <taxon>Eikenella</taxon>
    </lineage>
</organism>
<feature type="transmembrane region" description="Helical" evidence="1">
    <location>
        <begin position="65"/>
        <end position="83"/>
    </location>
</feature>
<evidence type="ECO:0000256" key="1">
    <source>
        <dbReference type="SAM" id="Phobius"/>
    </source>
</evidence>